<keyword evidence="5" id="KW-1185">Reference proteome</keyword>
<dbReference type="GO" id="GO:0008690">
    <property type="term" value="F:3-deoxy-manno-octulosonate cytidylyltransferase activity"/>
    <property type="evidence" value="ECO:0007669"/>
    <property type="project" value="UniProtKB-EC"/>
</dbReference>
<evidence type="ECO:0000313" key="4">
    <source>
        <dbReference type="EMBL" id="MBB5729826.1"/>
    </source>
</evidence>
<dbReference type="PANTHER" id="PTHR42866:SF2">
    <property type="entry name" value="3-DEOXY-MANNO-OCTULOSONATE CYTIDYLYLTRANSFERASE, MITOCHONDRIAL"/>
    <property type="match status" value="1"/>
</dbReference>
<dbReference type="GO" id="GO:0009103">
    <property type="term" value="P:lipopolysaccharide biosynthetic process"/>
    <property type="evidence" value="ECO:0007669"/>
    <property type="project" value="UniProtKB-KW"/>
</dbReference>
<dbReference type="Gene3D" id="3.90.550.10">
    <property type="entry name" value="Spore Coat Polysaccharide Biosynthesis Protein SpsA, Chain A"/>
    <property type="match status" value="1"/>
</dbReference>
<keyword evidence="1 4" id="KW-0808">Transferase</keyword>
<dbReference type="InterPro" id="IPR003329">
    <property type="entry name" value="Cytidylyl_trans"/>
</dbReference>
<evidence type="ECO:0000256" key="3">
    <source>
        <dbReference type="ARBA" id="ARBA00022985"/>
    </source>
</evidence>
<dbReference type="Pfam" id="PF02348">
    <property type="entry name" value="CTP_transf_3"/>
    <property type="match status" value="1"/>
</dbReference>
<organism evidence="4 5">
    <name type="scientific">Sphingomonas prati</name>
    <dbReference type="NCBI Taxonomy" id="1843237"/>
    <lineage>
        <taxon>Bacteria</taxon>
        <taxon>Pseudomonadati</taxon>
        <taxon>Pseudomonadota</taxon>
        <taxon>Alphaproteobacteria</taxon>
        <taxon>Sphingomonadales</taxon>
        <taxon>Sphingomonadaceae</taxon>
        <taxon>Sphingomonas</taxon>
    </lineage>
</organism>
<proteinExistence type="predicted"/>
<dbReference type="Proteomes" id="UP000546701">
    <property type="component" value="Unassembled WGS sequence"/>
</dbReference>
<evidence type="ECO:0000313" key="5">
    <source>
        <dbReference type="Proteomes" id="UP000546701"/>
    </source>
</evidence>
<protein>
    <submittedName>
        <fullName evidence="4">3-deoxy-manno-octulosonate cytidylyltransferase (CMP-KDO synthetase)</fullName>
        <ecNumber evidence="4">2.7.7.38</ecNumber>
    </submittedName>
</protein>
<dbReference type="SUPFAM" id="SSF53448">
    <property type="entry name" value="Nucleotide-diphospho-sugar transferases"/>
    <property type="match status" value="1"/>
</dbReference>
<dbReference type="GO" id="GO:0005829">
    <property type="term" value="C:cytosol"/>
    <property type="evidence" value="ECO:0007669"/>
    <property type="project" value="TreeGrafter"/>
</dbReference>
<dbReference type="NCBIfam" id="NF003952">
    <property type="entry name" value="PRK05450.1-5"/>
    <property type="match status" value="1"/>
</dbReference>
<dbReference type="AlphaFoldDB" id="A0A7W9F212"/>
<sequence>MSDVAGGGRDGRVAIVVPARHASTRYPGKPMVAIRGATGVERPLIGRSWDAARAAADAMGGDVRVIIATDDARIAELAEGFGAEVMMTPEACANGTERCAAVLDRIDADTDIVVNLQGDALLTPPWFLSELVSVLRADPAIAVATPAVRATPVVHRRLLDDQAAGRVGGTTVATAADGRALYFSKAVIPHVPDARIGDPALPVLLHVGVYAYRRAALARYAALPESLLEQLEGLEQLRFLDGGVPVRVVEVDARGCELWELNNPSDLAPIEAQLAVRGME</sequence>
<gene>
    <name evidence="4" type="ORF">FHS99_002322</name>
</gene>
<dbReference type="PANTHER" id="PTHR42866">
    <property type="entry name" value="3-DEOXY-MANNO-OCTULOSONATE CYTIDYLYLTRANSFERASE"/>
    <property type="match status" value="1"/>
</dbReference>
<reference evidence="4 5" key="1">
    <citation type="submission" date="2020-08" db="EMBL/GenBank/DDBJ databases">
        <title>Genomic Encyclopedia of Type Strains, Phase IV (KMG-IV): sequencing the most valuable type-strain genomes for metagenomic binning, comparative biology and taxonomic classification.</title>
        <authorList>
            <person name="Goeker M."/>
        </authorList>
    </citation>
    <scope>NUCLEOTIDE SEQUENCE [LARGE SCALE GENOMIC DNA]</scope>
    <source>
        <strain evidence="4 5">DSM 103336</strain>
    </source>
</reference>
<comment type="caution">
    <text evidence="4">The sequence shown here is derived from an EMBL/GenBank/DDBJ whole genome shotgun (WGS) entry which is preliminary data.</text>
</comment>
<keyword evidence="2 4" id="KW-0548">Nucleotidyltransferase</keyword>
<evidence type="ECO:0000256" key="1">
    <source>
        <dbReference type="ARBA" id="ARBA00022679"/>
    </source>
</evidence>
<dbReference type="EC" id="2.7.7.38" evidence="4"/>
<dbReference type="NCBIfam" id="NF003950">
    <property type="entry name" value="PRK05450.1-3"/>
    <property type="match status" value="1"/>
</dbReference>
<accession>A0A7W9F212</accession>
<dbReference type="EMBL" id="JACIJR010000005">
    <property type="protein sequence ID" value="MBB5729826.1"/>
    <property type="molecule type" value="Genomic_DNA"/>
</dbReference>
<keyword evidence="3" id="KW-0448">Lipopolysaccharide biosynthesis</keyword>
<evidence type="ECO:0000256" key="2">
    <source>
        <dbReference type="ARBA" id="ARBA00022695"/>
    </source>
</evidence>
<dbReference type="InterPro" id="IPR029044">
    <property type="entry name" value="Nucleotide-diphossugar_trans"/>
</dbReference>
<name>A0A7W9F212_9SPHN</name>